<organism evidence="1 2">
    <name type="scientific">Gigaspora rosea</name>
    <dbReference type="NCBI Taxonomy" id="44941"/>
    <lineage>
        <taxon>Eukaryota</taxon>
        <taxon>Fungi</taxon>
        <taxon>Fungi incertae sedis</taxon>
        <taxon>Mucoromycota</taxon>
        <taxon>Glomeromycotina</taxon>
        <taxon>Glomeromycetes</taxon>
        <taxon>Diversisporales</taxon>
        <taxon>Gigasporaceae</taxon>
        <taxon>Gigaspora</taxon>
    </lineage>
</organism>
<keyword evidence="2" id="KW-1185">Reference proteome</keyword>
<dbReference type="Proteomes" id="UP000266673">
    <property type="component" value="Unassembled WGS sequence"/>
</dbReference>
<comment type="caution">
    <text evidence="1">The sequence shown here is derived from an EMBL/GenBank/DDBJ whole genome shotgun (WGS) entry which is preliminary data.</text>
</comment>
<dbReference type="EMBL" id="QKWP01002092">
    <property type="protein sequence ID" value="RIB04882.1"/>
    <property type="molecule type" value="Genomic_DNA"/>
</dbReference>
<accession>A0A397U3R1</accession>
<name>A0A397U3R1_9GLOM</name>
<proteinExistence type="predicted"/>
<reference evidence="1 2" key="1">
    <citation type="submission" date="2018-06" db="EMBL/GenBank/DDBJ databases">
        <title>Comparative genomics reveals the genomic features of Rhizophagus irregularis, R. cerebriforme, R. diaphanum and Gigaspora rosea, and their symbiotic lifestyle signature.</title>
        <authorList>
            <person name="Morin E."/>
            <person name="San Clemente H."/>
            <person name="Chen E.C.H."/>
            <person name="De La Providencia I."/>
            <person name="Hainaut M."/>
            <person name="Kuo A."/>
            <person name="Kohler A."/>
            <person name="Murat C."/>
            <person name="Tang N."/>
            <person name="Roy S."/>
            <person name="Loubradou J."/>
            <person name="Henrissat B."/>
            <person name="Grigoriev I.V."/>
            <person name="Corradi N."/>
            <person name="Roux C."/>
            <person name="Martin F.M."/>
        </authorList>
    </citation>
    <scope>NUCLEOTIDE SEQUENCE [LARGE SCALE GENOMIC DNA]</scope>
    <source>
        <strain evidence="1 2">DAOM 194757</strain>
    </source>
</reference>
<protein>
    <submittedName>
        <fullName evidence="1">Uncharacterized protein</fullName>
    </submittedName>
</protein>
<sequence>MSVSVEKFTLYVQNLLLRHGLKIFNFINATKYSTFEIKYDTFSRKLFVWKHEISNIKNYNELYKTIVASKFNNDDWILVVNNSTRTNDGKNKLKTFAANTNKNIQKIIECVSEYELIDCLKERFFTYHIDNITGINNNDNATKDLYIHYMKSKTYYISKPAILNNARSFISNMESH</sequence>
<dbReference type="AlphaFoldDB" id="A0A397U3R1"/>
<evidence type="ECO:0000313" key="2">
    <source>
        <dbReference type="Proteomes" id="UP000266673"/>
    </source>
</evidence>
<gene>
    <name evidence="1" type="ORF">C2G38_2221174</name>
</gene>
<evidence type="ECO:0000313" key="1">
    <source>
        <dbReference type="EMBL" id="RIB04882.1"/>
    </source>
</evidence>